<evidence type="ECO:0000313" key="4">
    <source>
        <dbReference type="Proteomes" id="UP000014074"/>
    </source>
</evidence>
<accession>R8BWY6</accession>
<feature type="region of interest" description="Disordered" evidence="1">
    <location>
        <begin position="1"/>
        <end position="39"/>
    </location>
</feature>
<feature type="compositionally biased region" description="Basic and acidic residues" evidence="1">
    <location>
        <begin position="443"/>
        <end position="452"/>
    </location>
</feature>
<dbReference type="RefSeq" id="XP_007911323.1">
    <property type="nucleotide sequence ID" value="XM_007913132.1"/>
</dbReference>
<protein>
    <recommendedName>
        <fullName evidence="2">OTU domain-containing protein</fullName>
    </recommendedName>
</protein>
<dbReference type="EMBL" id="KB932812">
    <property type="protein sequence ID" value="EOO03873.1"/>
    <property type="molecule type" value="Genomic_DNA"/>
</dbReference>
<proteinExistence type="predicted"/>
<name>R8BWY6_PHAM7</name>
<evidence type="ECO:0000313" key="3">
    <source>
        <dbReference type="EMBL" id="EOO03873.1"/>
    </source>
</evidence>
<reference evidence="4" key="1">
    <citation type="journal article" date="2013" name="Genome Announc.">
        <title>Draft genome sequence of the ascomycete Phaeoacremonium aleophilum strain UCR-PA7, a causal agent of the esca disease complex in grapevines.</title>
        <authorList>
            <person name="Blanco-Ulate B."/>
            <person name="Rolshausen P."/>
            <person name="Cantu D."/>
        </authorList>
    </citation>
    <scope>NUCLEOTIDE SEQUENCE [LARGE SCALE GENOMIC DNA]</scope>
    <source>
        <strain evidence="4">UCR-PA7</strain>
    </source>
</reference>
<dbReference type="HOGENOM" id="CLU_596092_0_0_1"/>
<feature type="compositionally biased region" description="Basic and acidic residues" evidence="1">
    <location>
        <begin position="1"/>
        <end position="18"/>
    </location>
</feature>
<gene>
    <name evidence="3" type="ORF">UCRPA7_537</name>
</gene>
<organism evidence="3 4">
    <name type="scientific">Phaeoacremonium minimum (strain UCR-PA7)</name>
    <name type="common">Esca disease fungus</name>
    <name type="synonym">Togninia minima</name>
    <dbReference type="NCBI Taxonomy" id="1286976"/>
    <lineage>
        <taxon>Eukaryota</taxon>
        <taxon>Fungi</taxon>
        <taxon>Dikarya</taxon>
        <taxon>Ascomycota</taxon>
        <taxon>Pezizomycotina</taxon>
        <taxon>Sordariomycetes</taxon>
        <taxon>Sordariomycetidae</taxon>
        <taxon>Togniniales</taxon>
        <taxon>Togniniaceae</taxon>
        <taxon>Phaeoacremonium</taxon>
    </lineage>
</organism>
<dbReference type="InterPro" id="IPR003323">
    <property type="entry name" value="OTU_dom"/>
</dbReference>
<dbReference type="eggNOG" id="ENOG502SYFQ">
    <property type="taxonomic scope" value="Eukaryota"/>
</dbReference>
<dbReference type="CDD" id="cd22744">
    <property type="entry name" value="OTU"/>
    <property type="match status" value="1"/>
</dbReference>
<dbReference type="KEGG" id="tmn:UCRPA7_537"/>
<dbReference type="Proteomes" id="UP000014074">
    <property type="component" value="Unassembled WGS sequence"/>
</dbReference>
<evidence type="ECO:0000256" key="1">
    <source>
        <dbReference type="SAM" id="MobiDB-lite"/>
    </source>
</evidence>
<feature type="domain" description="OTU" evidence="2">
    <location>
        <begin position="223"/>
        <end position="370"/>
    </location>
</feature>
<dbReference type="OrthoDB" id="3540583at2759"/>
<feature type="compositionally biased region" description="Polar residues" evidence="1">
    <location>
        <begin position="21"/>
        <end position="34"/>
    </location>
</feature>
<feature type="region of interest" description="Disordered" evidence="1">
    <location>
        <begin position="415"/>
        <end position="459"/>
    </location>
</feature>
<sequence length="459" mass="52733">MIERLKISIRSADDKGEQQRPAATQTVPGQSGQESDAAARKRLWLRDLETIRRPEPLVPVGSKVLEVTIPKTRTSKANTKKDDGQELEVINLTEDSPTKSSQSTTDMDPPSFYGLSDEKLLIFQDQNTDQGKTPAPTEGLEHHRLLMKKFRDTYNLPSDLSKEEEAEVYGDVSSVYSYEEGWPNDHDQAHKALYKAELTTGKRKHRTPLIKGLPLVEEVPFLCIPNYQGASGECFWKAIAIHIYGDWRYHHRVKGEHFAHFCHILRESKHPRHESYKALNKKFYATKTSPEGGKPTNTCANLYQILCMPSTYTPLNMFDVTADLYHVFLIIYTLNEKQEITFVTTRGSYNSRHLFILYVGNNHYQPLVPNEFWASEFRLPMITLESTNVYPGLLGVPLTNALKAKDGIEHRWRRETDRQVAQPIDSSMESGRGPAAQRQHRWERKERKRKENTVMMCTK</sequence>
<feature type="compositionally biased region" description="Polar residues" evidence="1">
    <location>
        <begin position="93"/>
        <end position="106"/>
    </location>
</feature>
<dbReference type="AlphaFoldDB" id="R8BWY6"/>
<dbReference type="GeneID" id="19325917"/>
<evidence type="ECO:0000259" key="2">
    <source>
        <dbReference type="PROSITE" id="PS50802"/>
    </source>
</evidence>
<keyword evidence="4" id="KW-1185">Reference proteome</keyword>
<feature type="region of interest" description="Disordered" evidence="1">
    <location>
        <begin position="75"/>
        <end position="108"/>
    </location>
</feature>
<dbReference type="PROSITE" id="PS50802">
    <property type="entry name" value="OTU"/>
    <property type="match status" value="1"/>
</dbReference>